<dbReference type="Pfam" id="PF00076">
    <property type="entry name" value="RRM_1"/>
    <property type="match status" value="2"/>
</dbReference>
<sequence>MNNVSEENQKKNVYIKNFGPDFDQEDLRILADPYGTIVNCDVIRDENGNGRGFGFVAFSSVEEAEHCIKALHRTEIANGRIVYAYRAQKKEDRERKLEQYYAQQDRSKIVFVKHLPQEMDEKDIMDMFAQCGRVEDVDLYRNDNGISRGCAFVTFKKAQSAYAAIASMNRKTIGSVFGTSTTIFVSSMAEKTEKNLLFYLPFVYSIPCYVFYAFTIYVLSLTRYQNYFRSTFFTLFKVHGFVVSSDFLETMHRFRTFSFTSTHGCRFAFPSRAYLTIFLDSLPLNPAGFPLLSFFTYYYGTHAQIFHLALVTFNRFVVIALPRPFCAMWIAYLRYLNLVILLLPSALTWHIIAGGAKFEFLGDGWGINHKKFLGIRNSLYVLIVSLIVGAFNLTVNLVTLAFVLSRKKCRKDWAEIKLFILTLIVFFLHVIQAVFQMFAYVNGNNLNAANDLLNLTPFVNDLTCLSAPWLLLLTSNTFRKSALLTVKCKEEPAPESSLFTKRSASTRM</sequence>
<dbReference type="AlphaFoldDB" id="A0AA39I9T3"/>
<dbReference type="Gene3D" id="3.30.70.330">
    <property type="match status" value="2"/>
</dbReference>
<dbReference type="Proteomes" id="UP001175271">
    <property type="component" value="Unassembled WGS sequence"/>
</dbReference>
<proteinExistence type="inferred from homology"/>
<evidence type="ECO:0000256" key="7">
    <source>
        <dbReference type="ARBA" id="ARBA00023136"/>
    </source>
</evidence>
<evidence type="ECO:0000259" key="10">
    <source>
        <dbReference type="PROSITE" id="PS50102"/>
    </source>
</evidence>
<keyword evidence="3 9" id="KW-0812">Transmembrane</keyword>
<keyword evidence="5 8" id="KW-0694">RNA-binding</keyword>
<dbReference type="PROSITE" id="PS50102">
    <property type="entry name" value="RRM"/>
    <property type="match status" value="2"/>
</dbReference>
<feature type="transmembrane region" description="Helical" evidence="9">
    <location>
        <begin position="196"/>
        <end position="219"/>
    </location>
</feature>
<accession>A0AA39I9T3</accession>
<feature type="domain" description="RRM" evidence="10">
    <location>
        <begin position="108"/>
        <end position="190"/>
    </location>
</feature>
<keyword evidence="7 9" id="KW-0472">Membrane</keyword>
<dbReference type="GO" id="GO:0003723">
    <property type="term" value="F:RNA binding"/>
    <property type="evidence" value="ECO:0007669"/>
    <property type="project" value="UniProtKB-UniRule"/>
</dbReference>
<keyword evidence="12" id="KW-1185">Reference proteome</keyword>
<dbReference type="SMART" id="SM00360">
    <property type="entry name" value="RRM"/>
    <property type="match status" value="2"/>
</dbReference>
<feature type="transmembrane region" description="Helical" evidence="9">
    <location>
        <begin position="305"/>
        <end position="323"/>
    </location>
</feature>
<feature type="transmembrane region" description="Helical" evidence="9">
    <location>
        <begin position="416"/>
        <end position="440"/>
    </location>
</feature>
<feature type="transmembrane region" description="Helical" evidence="9">
    <location>
        <begin position="452"/>
        <end position="473"/>
    </location>
</feature>
<dbReference type="Gene3D" id="1.20.1070.10">
    <property type="entry name" value="Rhodopsin 7-helix transmembrane proteins"/>
    <property type="match status" value="1"/>
</dbReference>
<dbReference type="CDD" id="cd00590">
    <property type="entry name" value="RRM_SF"/>
    <property type="match status" value="1"/>
</dbReference>
<dbReference type="EMBL" id="JAUCMV010000002">
    <property type="protein sequence ID" value="KAK0419369.1"/>
    <property type="molecule type" value="Genomic_DNA"/>
</dbReference>
<evidence type="ECO:0000256" key="6">
    <source>
        <dbReference type="ARBA" id="ARBA00022989"/>
    </source>
</evidence>
<feature type="domain" description="RRM" evidence="10">
    <location>
        <begin position="11"/>
        <end position="89"/>
    </location>
</feature>
<organism evidence="11 12">
    <name type="scientific">Steinernema hermaphroditum</name>
    <dbReference type="NCBI Taxonomy" id="289476"/>
    <lineage>
        <taxon>Eukaryota</taxon>
        <taxon>Metazoa</taxon>
        <taxon>Ecdysozoa</taxon>
        <taxon>Nematoda</taxon>
        <taxon>Chromadorea</taxon>
        <taxon>Rhabditida</taxon>
        <taxon>Tylenchina</taxon>
        <taxon>Panagrolaimomorpha</taxon>
        <taxon>Strongyloidoidea</taxon>
        <taxon>Steinernematidae</taxon>
        <taxon>Steinernema</taxon>
    </lineage>
</organism>
<evidence type="ECO:0000313" key="11">
    <source>
        <dbReference type="EMBL" id="KAK0419369.1"/>
    </source>
</evidence>
<keyword evidence="4" id="KW-0677">Repeat</keyword>
<evidence type="ECO:0000256" key="8">
    <source>
        <dbReference type="PROSITE-ProRule" id="PRU00176"/>
    </source>
</evidence>
<dbReference type="InterPro" id="IPR000504">
    <property type="entry name" value="RRM_dom"/>
</dbReference>
<dbReference type="SUPFAM" id="SSF81321">
    <property type="entry name" value="Family A G protein-coupled receptor-like"/>
    <property type="match status" value="1"/>
</dbReference>
<comment type="subcellular location">
    <subcellularLocation>
        <location evidence="1">Membrane</location>
        <topology evidence="1">Multi-pass membrane protein</topology>
    </subcellularLocation>
</comment>
<reference evidence="11" key="1">
    <citation type="submission" date="2023-06" db="EMBL/GenBank/DDBJ databases">
        <title>Genomic analysis of the entomopathogenic nematode Steinernema hermaphroditum.</title>
        <authorList>
            <person name="Schwarz E.M."/>
            <person name="Heppert J.K."/>
            <person name="Baniya A."/>
            <person name="Schwartz H.T."/>
            <person name="Tan C.-H."/>
            <person name="Antoshechkin I."/>
            <person name="Sternberg P.W."/>
            <person name="Goodrich-Blair H."/>
            <person name="Dillman A.R."/>
        </authorList>
    </citation>
    <scope>NUCLEOTIDE SEQUENCE</scope>
    <source>
        <strain evidence="11">PS9179</strain>
        <tissue evidence="11">Whole animal</tissue>
    </source>
</reference>
<name>A0AA39I9T3_9BILA</name>
<protein>
    <recommendedName>
        <fullName evidence="9">Serpentine receptor class gamma</fullName>
    </recommendedName>
</protein>
<comment type="similarity">
    <text evidence="2 9">Belongs to the nematode receptor-like protein srg family.</text>
</comment>
<dbReference type="GO" id="GO:0016020">
    <property type="term" value="C:membrane"/>
    <property type="evidence" value="ECO:0007669"/>
    <property type="project" value="UniProtKB-SubCell"/>
</dbReference>
<dbReference type="GO" id="GO:0004888">
    <property type="term" value="F:transmembrane signaling receptor activity"/>
    <property type="evidence" value="ECO:0007669"/>
    <property type="project" value="InterPro"/>
</dbReference>
<evidence type="ECO:0000256" key="4">
    <source>
        <dbReference type="ARBA" id="ARBA00022737"/>
    </source>
</evidence>
<evidence type="ECO:0000256" key="3">
    <source>
        <dbReference type="ARBA" id="ARBA00022692"/>
    </source>
</evidence>
<dbReference type="Pfam" id="PF02118">
    <property type="entry name" value="Srg"/>
    <property type="match status" value="1"/>
</dbReference>
<evidence type="ECO:0000313" key="12">
    <source>
        <dbReference type="Proteomes" id="UP001175271"/>
    </source>
</evidence>
<dbReference type="InterPro" id="IPR000609">
    <property type="entry name" value="7TM_GPCR_serpentine_rcpt_Srg"/>
</dbReference>
<dbReference type="InterPro" id="IPR035979">
    <property type="entry name" value="RBD_domain_sf"/>
</dbReference>
<evidence type="ECO:0000256" key="5">
    <source>
        <dbReference type="ARBA" id="ARBA00022884"/>
    </source>
</evidence>
<dbReference type="InterPro" id="IPR012677">
    <property type="entry name" value="Nucleotide-bd_a/b_plait_sf"/>
</dbReference>
<evidence type="ECO:0000256" key="9">
    <source>
        <dbReference type="RuleBase" id="RU280813"/>
    </source>
</evidence>
<comment type="caution">
    <text evidence="9">Lacks conserved residue(s) required for the propagation of feature annotation.</text>
</comment>
<dbReference type="SUPFAM" id="SSF54928">
    <property type="entry name" value="RNA-binding domain, RBD"/>
    <property type="match status" value="1"/>
</dbReference>
<gene>
    <name evidence="11" type="ORF">QR680_014107</name>
</gene>
<evidence type="ECO:0000256" key="1">
    <source>
        <dbReference type="ARBA" id="ARBA00004141"/>
    </source>
</evidence>
<keyword evidence="6 9" id="KW-1133">Transmembrane helix</keyword>
<comment type="caution">
    <text evidence="11">The sequence shown here is derived from an EMBL/GenBank/DDBJ whole genome shotgun (WGS) entry which is preliminary data.</text>
</comment>
<feature type="transmembrane region" description="Helical" evidence="9">
    <location>
        <begin position="335"/>
        <end position="358"/>
    </location>
</feature>
<evidence type="ECO:0000256" key="2">
    <source>
        <dbReference type="ARBA" id="ARBA00005692"/>
    </source>
</evidence>
<dbReference type="PANTHER" id="PTHR24012">
    <property type="entry name" value="RNA BINDING PROTEIN"/>
    <property type="match status" value="1"/>
</dbReference>
<feature type="transmembrane region" description="Helical" evidence="9">
    <location>
        <begin position="378"/>
        <end position="404"/>
    </location>
</feature>
<dbReference type="GO" id="GO:0007606">
    <property type="term" value="P:sensory perception of chemical stimulus"/>
    <property type="evidence" value="ECO:0007669"/>
    <property type="project" value="UniProtKB-UniRule"/>
</dbReference>